<dbReference type="AlphaFoldDB" id="A0A4C1Y5Q1"/>
<gene>
    <name evidence="2" type="ORF">EVAR_49459_1</name>
</gene>
<sequence>MSLRVRCGARREVARAVRRTPTSAQALLSQIAISARYRRAERRILSSSLDECGFKERKLVGDSQVTPSFSVLVLYENLWSVDASRSTSSARWDTGRIADPSGERVAERPTPAAGLSHRITRFVTTLPLTLPMPSVINLVTVSSRAPTTGYARIGARPHTTITRACTAIALVPEDVDPISLDFSGTSLPFLHTEVPEQSRAAAIGARRPRPIAAARGLASDRLMPANARN</sequence>
<reference evidence="2 3" key="1">
    <citation type="journal article" date="2019" name="Commun. Biol.">
        <title>The bagworm genome reveals a unique fibroin gene that provides high tensile strength.</title>
        <authorList>
            <person name="Kono N."/>
            <person name="Nakamura H."/>
            <person name="Ohtoshi R."/>
            <person name="Tomita M."/>
            <person name="Numata K."/>
            <person name="Arakawa K."/>
        </authorList>
    </citation>
    <scope>NUCLEOTIDE SEQUENCE [LARGE SCALE GENOMIC DNA]</scope>
</reference>
<evidence type="ECO:0000256" key="1">
    <source>
        <dbReference type="SAM" id="MobiDB-lite"/>
    </source>
</evidence>
<organism evidence="2 3">
    <name type="scientific">Eumeta variegata</name>
    <name type="common">Bagworm moth</name>
    <name type="synonym">Eumeta japonica</name>
    <dbReference type="NCBI Taxonomy" id="151549"/>
    <lineage>
        <taxon>Eukaryota</taxon>
        <taxon>Metazoa</taxon>
        <taxon>Ecdysozoa</taxon>
        <taxon>Arthropoda</taxon>
        <taxon>Hexapoda</taxon>
        <taxon>Insecta</taxon>
        <taxon>Pterygota</taxon>
        <taxon>Neoptera</taxon>
        <taxon>Endopterygota</taxon>
        <taxon>Lepidoptera</taxon>
        <taxon>Glossata</taxon>
        <taxon>Ditrysia</taxon>
        <taxon>Tineoidea</taxon>
        <taxon>Psychidae</taxon>
        <taxon>Oiketicinae</taxon>
        <taxon>Eumeta</taxon>
    </lineage>
</organism>
<evidence type="ECO:0000313" key="3">
    <source>
        <dbReference type="Proteomes" id="UP000299102"/>
    </source>
</evidence>
<accession>A0A4C1Y5Q1</accession>
<comment type="caution">
    <text evidence="2">The sequence shown here is derived from an EMBL/GenBank/DDBJ whole genome shotgun (WGS) entry which is preliminary data.</text>
</comment>
<feature type="region of interest" description="Disordered" evidence="1">
    <location>
        <begin position="92"/>
        <end position="111"/>
    </location>
</feature>
<name>A0A4C1Y5Q1_EUMVA</name>
<keyword evidence="3" id="KW-1185">Reference proteome</keyword>
<dbReference type="EMBL" id="BGZK01001055">
    <property type="protein sequence ID" value="GBP69879.1"/>
    <property type="molecule type" value="Genomic_DNA"/>
</dbReference>
<protein>
    <submittedName>
        <fullName evidence="2">Uncharacterized protein</fullName>
    </submittedName>
</protein>
<feature type="compositionally biased region" description="Basic and acidic residues" evidence="1">
    <location>
        <begin position="93"/>
        <end position="107"/>
    </location>
</feature>
<proteinExistence type="predicted"/>
<evidence type="ECO:0000313" key="2">
    <source>
        <dbReference type="EMBL" id="GBP69879.1"/>
    </source>
</evidence>
<dbReference type="Proteomes" id="UP000299102">
    <property type="component" value="Unassembled WGS sequence"/>
</dbReference>